<evidence type="ECO:0000313" key="2">
    <source>
        <dbReference type="Proteomes" id="UP000472839"/>
    </source>
</evidence>
<dbReference type="InterPro" id="IPR001492">
    <property type="entry name" value="Flagellin"/>
</dbReference>
<dbReference type="Proteomes" id="UP000472839">
    <property type="component" value="Unassembled WGS sequence"/>
</dbReference>
<dbReference type="PANTHER" id="PTHR42792">
    <property type="entry name" value="FLAGELLIN"/>
    <property type="match status" value="1"/>
</dbReference>
<evidence type="ECO:0000313" key="1">
    <source>
        <dbReference type="EMBL" id="KAB7890471.1"/>
    </source>
</evidence>
<proteinExistence type="predicted"/>
<reference evidence="1 2" key="1">
    <citation type="submission" date="2019-10" db="EMBL/GenBank/DDBJ databases">
        <title>Poseidonibacter ostreae sp. nov., isolated from the gut of the Ostrea denselamellosa.</title>
        <authorList>
            <person name="Choi A."/>
        </authorList>
    </citation>
    <scope>NUCLEOTIDE SEQUENCE [LARGE SCALE GENOMIC DNA]</scope>
    <source>
        <strain evidence="1 2">SJOD-M-33</strain>
    </source>
</reference>
<sequence length="378" mass="41984">MMVSSINTIMYNLELLNERSSKVTYGLSSNKALEQGSDDSIKFDYLLSIQNNLNTYTAIENRIELSNTYNTFSDTTTSDKKTAMESVNTDIIKALNDTVSSVDKNVIASEVEQIKDTLFSLVNDSTNGEYLFSGNNTDTTPFIKDEVTGQISYESDYSNKKVNVEKNQYTTQGINGIELIYYTNASASNGETLDFTSNEIILDEEGNEWKVLDNDNDGTYDGLYLNGDTSSTPIALTTNSDGTFSITNTEDTKLESKHSYFDDLDELIAALKQKDTNGNDITSSEASTLLSSALEKFEQAYDNTNTSHSKLGIRTNLIESYAQSVQSKLTNYTLLEEQYESADLTALAVESQSLENTYTALYSTINKINDLSLVKYIN</sequence>
<protein>
    <recommendedName>
        <fullName evidence="3">Flagellar hook-associated protein 3</fullName>
    </recommendedName>
</protein>
<dbReference type="Gene3D" id="1.20.1330.10">
    <property type="entry name" value="f41 fragment of flagellin, N-terminal domain"/>
    <property type="match status" value="2"/>
</dbReference>
<dbReference type="PANTHER" id="PTHR42792:SF1">
    <property type="entry name" value="FLAGELLAR HOOK-ASSOCIATED PROTEIN 3"/>
    <property type="match status" value="1"/>
</dbReference>
<dbReference type="GO" id="GO:0005198">
    <property type="term" value="F:structural molecule activity"/>
    <property type="evidence" value="ECO:0007669"/>
    <property type="project" value="InterPro"/>
</dbReference>
<organism evidence="1 2">
    <name type="scientific">Poseidonibacter ostreae</name>
    <dbReference type="NCBI Taxonomy" id="2654171"/>
    <lineage>
        <taxon>Bacteria</taxon>
        <taxon>Pseudomonadati</taxon>
        <taxon>Campylobacterota</taxon>
        <taxon>Epsilonproteobacteria</taxon>
        <taxon>Campylobacterales</taxon>
        <taxon>Arcobacteraceae</taxon>
        <taxon>Poseidonibacter</taxon>
    </lineage>
</organism>
<comment type="caution">
    <text evidence="1">The sequence shown here is derived from an EMBL/GenBank/DDBJ whole genome shotgun (WGS) entry which is preliminary data.</text>
</comment>
<name>A0A6L4WWK9_9BACT</name>
<dbReference type="SUPFAM" id="SSF64518">
    <property type="entry name" value="Phase 1 flagellin"/>
    <property type="match status" value="1"/>
</dbReference>
<evidence type="ECO:0008006" key="3">
    <source>
        <dbReference type="Google" id="ProtNLM"/>
    </source>
</evidence>
<dbReference type="EMBL" id="WFKK01000005">
    <property type="protein sequence ID" value="KAB7890471.1"/>
    <property type="molecule type" value="Genomic_DNA"/>
</dbReference>
<accession>A0A6L4WWK9</accession>
<dbReference type="AlphaFoldDB" id="A0A6L4WWK9"/>
<dbReference type="GO" id="GO:0009288">
    <property type="term" value="C:bacterial-type flagellum"/>
    <property type="evidence" value="ECO:0007669"/>
    <property type="project" value="InterPro"/>
</dbReference>
<gene>
    <name evidence="1" type="ORF">GBG19_03150</name>
</gene>